<evidence type="ECO:0000256" key="1">
    <source>
        <dbReference type="SAM" id="MobiDB-lite"/>
    </source>
</evidence>
<name>A0ABQ8U8A7_9EUKA</name>
<evidence type="ECO:0000313" key="2">
    <source>
        <dbReference type="EMBL" id="KAJ4454582.1"/>
    </source>
</evidence>
<gene>
    <name evidence="2" type="ORF">PAPYR_10665</name>
</gene>
<feature type="region of interest" description="Disordered" evidence="1">
    <location>
        <begin position="23"/>
        <end position="93"/>
    </location>
</feature>
<protein>
    <submittedName>
        <fullName evidence="2">Uncharacterized protein</fullName>
    </submittedName>
</protein>
<proteinExistence type="predicted"/>
<organism evidence="2 3">
    <name type="scientific">Paratrimastix pyriformis</name>
    <dbReference type="NCBI Taxonomy" id="342808"/>
    <lineage>
        <taxon>Eukaryota</taxon>
        <taxon>Metamonada</taxon>
        <taxon>Preaxostyla</taxon>
        <taxon>Paratrimastigidae</taxon>
        <taxon>Paratrimastix</taxon>
    </lineage>
</organism>
<evidence type="ECO:0000313" key="3">
    <source>
        <dbReference type="Proteomes" id="UP001141327"/>
    </source>
</evidence>
<accession>A0ABQ8U8A7</accession>
<comment type="caution">
    <text evidence="2">The sequence shown here is derived from an EMBL/GenBank/DDBJ whole genome shotgun (WGS) entry which is preliminary data.</text>
</comment>
<sequence length="141" mass="14941">MDGESGLSELPCSLPTAEKFAGSASSECPRWSPLPFAAAPNGPSLPPPVSFGSSDQSLIVPMTSRPTLPAPATSSVPAQSQPQRPAAVDAVRPTSKLDEEYRACVIRAQQLKLQLDVAHHEPLKGAPLRFYITRPSDPDPT</sequence>
<dbReference type="Proteomes" id="UP001141327">
    <property type="component" value="Unassembled WGS sequence"/>
</dbReference>
<dbReference type="EMBL" id="JAPMOS010000146">
    <property type="protein sequence ID" value="KAJ4454582.1"/>
    <property type="molecule type" value="Genomic_DNA"/>
</dbReference>
<feature type="compositionally biased region" description="Polar residues" evidence="1">
    <location>
        <begin position="72"/>
        <end position="83"/>
    </location>
</feature>
<reference evidence="2" key="1">
    <citation type="journal article" date="2022" name="bioRxiv">
        <title>Genomics of Preaxostyla Flagellates Illuminates Evolutionary Transitions and the Path Towards Mitochondrial Loss.</title>
        <authorList>
            <person name="Novak L.V.F."/>
            <person name="Treitli S.C."/>
            <person name="Pyrih J."/>
            <person name="Halakuc P."/>
            <person name="Pipaliya S.V."/>
            <person name="Vacek V."/>
            <person name="Brzon O."/>
            <person name="Soukal P."/>
            <person name="Eme L."/>
            <person name="Dacks J.B."/>
            <person name="Karnkowska A."/>
            <person name="Elias M."/>
            <person name="Hampl V."/>
        </authorList>
    </citation>
    <scope>NUCLEOTIDE SEQUENCE</scope>
    <source>
        <strain evidence="2">RCP-MX</strain>
    </source>
</reference>
<keyword evidence="3" id="KW-1185">Reference proteome</keyword>